<evidence type="ECO:0000256" key="1">
    <source>
        <dbReference type="SAM" id="Phobius"/>
    </source>
</evidence>
<keyword evidence="3" id="KW-1185">Reference proteome</keyword>
<proteinExistence type="predicted"/>
<protein>
    <submittedName>
        <fullName evidence="2">Uncharacterized protein</fullName>
    </submittedName>
</protein>
<feature type="transmembrane region" description="Helical" evidence="1">
    <location>
        <begin position="91"/>
        <end position="109"/>
    </location>
</feature>
<dbReference type="VEuPathDB" id="VectorBase:GBRI021144"/>
<name>A0A1A9WIM2_9MUSC</name>
<reference evidence="2" key="2">
    <citation type="submission" date="2020-05" db="UniProtKB">
        <authorList>
            <consortium name="EnsemblMetazoa"/>
        </authorList>
    </citation>
    <scope>IDENTIFICATION</scope>
    <source>
        <strain evidence="2">IAEA</strain>
    </source>
</reference>
<dbReference type="AlphaFoldDB" id="A0A1A9WIM2"/>
<sequence length="111" mass="13051">MNDNAVTTLKISFFPYYSHENVSDHPFTSFSWFMVIDMVWTISQIETIKFTESYHQQYSRNRQQFSVNVRSGIFDSITAENHNAYECYLSFPHILQIGIIFIVVQVAFLHA</sequence>
<keyword evidence="1" id="KW-0472">Membrane</keyword>
<keyword evidence="1" id="KW-1133">Transmembrane helix</keyword>
<dbReference type="Proteomes" id="UP000091820">
    <property type="component" value="Unassembled WGS sequence"/>
</dbReference>
<evidence type="ECO:0000313" key="2">
    <source>
        <dbReference type="EnsemblMetazoa" id="GBRI021144-PA"/>
    </source>
</evidence>
<evidence type="ECO:0000313" key="3">
    <source>
        <dbReference type="Proteomes" id="UP000091820"/>
    </source>
</evidence>
<keyword evidence="1" id="KW-0812">Transmembrane</keyword>
<dbReference type="EnsemblMetazoa" id="GBRI021144-RA">
    <property type="protein sequence ID" value="GBRI021144-PA"/>
    <property type="gene ID" value="GBRI021144"/>
</dbReference>
<organism evidence="2 3">
    <name type="scientific">Glossina brevipalpis</name>
    <dbReference type="NCBI Taxonomy" id="37001"/>
    <lineage>
        <taxon>Eukaryota</taxon>
        <taxon>Metazoa</taxon>
        <taxon>Ecdysozoa</taxon>
        <taxon>Arthropoda</taxon>
        <taxon>Hexapoda</taxon>
        <taxon>Insecta</taxon>
        <taxon>Pterygota</taxon>
        <taxon>Neoptera</taxon>
        <taxon>Endopterygota</taxon>
        <taxon>Diptera</taxon>
        <taxon>Brachycera</taxon>
        <taxon>Muscomorpha</taxon>
        <taxon>Hippoboscoidea</taxon>
        <taxon>Glossinidae</taxon>
        <taxon>Glossina</taxon>
    </lineage>
</organism>
<reference evidence="3" key="1">
    <citation type="submission" date="2014-03" db="EMBL/GenBank/DDBJ databases">
        <authorList>
            <person name="Aksoy S."/>
            <person name="Warren W."/>
            <person name="Wilson R.K."/>
        </authorList>
    </citation>
    <scope>NUCLEOTIDE SEQUENCE [LARGE SCALE GENOMIC DNA]</scope>
    <source>
        <strain evidence="3">IAEA</strain>
    </source>
</reference>
<accession>A0A1A9WIM2</accession>